<evidence type="ECO:0000256" key="1">
    <source>
        <dbReference type="ARBA" id="ARBA00022690"/>
    </source>
</evidence>
<evidence type="ECO:0000313" key="5">
    <source>
        <dbReference type="EMBL" id="GFT45331.1"/>
    </source>
</evidence>
<accession>A0A8X6TTN2</accession>
<comment type="caution">
    <text evidence="5">The sequence shown here is derived from an EMBL/GenBank/DDBJ whole genome shotgun (WGS) entry which is preliminary data.</text>
</comment>
<dbReference type="PANTHER" id="PTHR23259:SF70">
    <property type="entry name" value="ACCESSORY GLAND PROTEIN ACP62F-RELATED"/>
    <property type="match status" value="1"/>
</dbReference>
<dbReference type="GO" id="GO:0030414">
    <property type="term" value="F:peptidase inhibitor activity"/>
    <property type="evidence" value="ECO:0007669"/>
    <property type="project" value="UniProtKB-KW"/>
</dbReference>
<dbReference type="Gene3D" id="2.10.25.10">
    <property type="entry name" value="Laminin"/>
    <property type="match status" value="3"/>
</dbReference>
<feature type="domain" description="TIL" evidence="4">
    <location>
        <begin position="65"/>
        <end position="117"/>
    </location>
</feature>
<dbReference type="PANTHER" id="PTHR23259">
    <property type="entry name" value="RIDDLE"/>
    <property type="match status" value="1"/>
</dbReference>
<dbReference type="AlphaFoldDB" id="A0A8X6TTN2"/>
<keyword evidence="1" id="KW-0646">Protease inhibitor</keyword>
<evidence type="ECO:0000313" key="6">
    <source>
        <dbReference type="Proteomes" id="UP000887013"/>
    </source>
</evidence>
<sequence length="318" mass="34394">MEICKPNEEFKECGSACPITCLNHTNPRPCHLPCTKGCFCKPGFVRGPNGQCIPPSRCPDECIRPYEEYLECGPPCIRTCSRIDPRRKCPSFCVKGCFCVAGYVRDIDGNCIKPENCPLEPERCPDDEIFYACTPTCGSTCDSLKSDSGRICSKVCRPGCFCRRGFVKTRDGKCVLPQNCPKSDIIKGRRLGYGEDDTTSETPLPTTKPVTTPGYTTTEISTTQTTPPVTSETTPATTVTTASTTTASTTSAATSTATTPSTTYAATSTATTPSDTTVTIPPTTAVTTPKTTIKTKKYRPVTRKIYTTVATTTTKPYY</sequence>
<dbReference type="OrthoDB" id="6414926at2759"/>
<feature type="compositionally biased region" description="Low complexity" evidence="3">
    <location>
        <begin position="202"/>
        <end position="260"/>
    </location>
</feature>
<name>A0A8X6TTN2_NEPPI</name>
<feature type="domain" description="TIL" evidence="4">
    <location>
        <begin position="4"/>
        <end position="58"/>
    </location>
</feature>
<reference evidence="5" key="1">
    <citation type="submission" date="2020-08" db="EMBL/GenBank/DDBJ databases">
        <title>Multicomponent nature underlies the extraordinary mechanical properties of spider dragline silk.</title>
        <authorList>
            <person name="Kono N."/>
            <person name="Nakamura H."/>
            <person name="Mori M."/>
            <person name="Yoshida Y."/>
            <person name="Ohtoshi R."/>
            <person name="Malay A.D."/>
            <person name="Moran D.A.P."/>
            <person name="Tomita M."/>
            <person name="Numata K."/>
            <person name="Arakawa K."/>
        </authorList>
    </citation>
    <scope>NUCLEOTIDE SEQUENCE</scope>
</reference>
<dbReference type="SUPFAM" id="SSF57567">
    <property type="entry name" value="Serine protease inhibitors"/>
    <property type="match status" value="3"/>
</dbReference>
<feature type="domain" description="TIL" evidence="4">
    <location>
        <begin position="124"/>
        <end position="180"/>
    </location>
</feature>
<feature type="region of interest" description="Disordered" evidence="3">
    <location>
        <begin position="191"/>
        <end position="260"/>
    </location>
</feature>
<keyword evidence="6" id="KW-1185">Reference proteome</keyword>
<evidence type="ECO:0000256" key="2">
    <source>
        <dbReference type="ARBA" id="ARBA00023157"/>
    </source>
</evidence>
<keyword evidence="2" id="KW-1015">Disulfide bond</keyword>
<evidence type="ECO:0000256" key="3">
    <source>
        <dbReference type="SAM" id="MobiDB-lite"/>
    </source>
</evidence>
<organism evidence="5 6">
    <name type="scientific">Nephila pilipes</name>
    <name type="common">Giant wood spider</name>
    <name type="synonym">Nephila maculata</name>
    <dbReference type="NCBI Taxonomy" id="299642"/>
    <lineage>
        <taxon>Eukaryota</taxon>
        <taxon>Metazoa</taxon>
        <taxon>Ecdysozoa</taxon>
        <taxon>Arthropoda</taxon>
        <taxon>Chelicerata</taxon>
        <taxon>Arachnida</taxon>
        <taxon>Araneae</taxon>
        <taxon>Araneomorphae</taxon>
        <taxon>Entelegynae</taxon>
        <taxon>Araneoidea</taxon>
        <taxon>Nephilidae</taxon>
        <taxon>Nephila</taxon>
    </lineage>
</organism>
<dbReference type="Proteomes" id="UP000887013">
    <property type="component" value="Unassembled WGS sequence"/>
</dbReference>
<protein>
    <submittedName>
        <fullName evidence="5">Cysteine-rich venom protein 6</fullName>
    </submittedName>
</protein>
<dbReference type="InterPro" id="IPR051368">
    <property type="entry name" value="SerProtInhib-TIL_Domain"/>
</dbReference>
<evidence type="ECO:0000259" key="4">
    <source>
        <dbReference type="Pfam" id="PF01826"/>
    </source>
</evidence>
<gene>
    <name evidence="5" type="primary">NCL1_18130</name>
    <name evidence="5" type="ORF">NPIL_24811</name>
</gene>
<dbReference type="InterPro" id="IPR036084">
    <property type="entry name" value="Ser_inhib-like_sf"/>
</dbReference>
<dbReference type="CDD" id="cd19941">
    <property type="entry name" value="TIL"/>
    <property type="match status" value="3"/>
</dbReference>
<proteinExistence type="predicted"/>
<dbReference type="InterPro" id="IPR002919">
    <property type="entry name" value="TIL_dom"/>
</dbReference>
<dbReference type="EMBL" id="BMAW01110891">
    <property type="protein sequence ID" value="GFT45331.1"/>
    <property type="molecule type" value="Genomic_DNA"/>
</dbReference>
<dbReference type="Pfam" id="PF01826">
    <property type="entry name" value="TIL"/>
    <property type="match status" value="3"/>
</dbReference>